<sequence>MRDWSGEIEFIRMRSRRAGTPAFRRELRQGRFLLLCPEIAVPAASFRDFQPWDQQAIRAFAVGLGSRTAVLVGKAAARLHGIPVLGNQEPTTIVLPGGGRPPVKQWPEGVQYRRANLPEEQVTAIHGVRVTRIIRTVVDLCRYHGLVDGIVAFDHVLTLKNMTRQRAATLLDDLGRIRGLSVARRALELADARAESPLESWARAQILVADVPEVTSVEPQVPVLGGRHRVDLMVNGFQVVETDGDIKYDGSTGVAPAEQMRKDRERDRALTNAGIPRLHVTYADLATVVEGESRFLRMLRESLQAHARRTA</sequence>
<protein>
    <recommendedName>
        <fullName evidence="3">DUF559 domain-containing protein</fullName>
    </recommendedName>
</protein>
<evidence type="ECO:0000313" key="2">
    <source>
        <dbReference type="Proteomes" id="UP001596244"/>
    </source>
</evidence>
<dbReference type="Proteomes" id="UP001596244">
    <property type="component" value="Unassembled WGS sequence"/>
</dbReference>
<evidence type="ECO:0000313" key="1">
    <source>
        <dbReference type="EMBL" id="MFC6145354.1"/>
    </source>
</evidence>
<keyword evidence="2" id="KW-1185">Reference proteome</keyword>
<proteinExistence type="predicted"/>
<reference evidence="2" key="1">
    <citation type="journal article" date="2019" name="Int. J. Syst. Evol. Microbiol.">
        <title>The Global Catalogue of Microorganisms (GCM) 10K type strain sequencing project: providing services to taxonomists for standard genome sequencing and annotation.</title>
        <authorList>
            <consortium name="The Broad Institute Genomics Platform"/>
            <consortium name="The Broad Institute Genome Sequencing Center for Infectious Disease"/>
            <person name="Wu L."/>
            <person name="Ma J."/>
        </authorList>
    </citation>
    <scope>NUCLEOTIDE SEQUENCE [LARGE SCALE GENOMIC DNA]</scope>
    <source>
        <strain evidence="2">CCUG 51943</strain>
    </source>
</reference>
<dbReference type="EMBL" id="JBHSQE010000001">
    <property type="protein sequence ID" value="MFC6145354.1"/>
    <property type="molecule type" value="Genomic_DNA"/>
</dbReference>
<evidence type="ECO:0008006" key="3">
    <source>
        <dbReference type="Google" id="ProtNLM"/>
    </source>
</evidence>
<comment type="caution">
    <text evidence="1">The sequence shown here is derived from an EMBL/GenBank/DDBJ whole genome shotgun (WGS) entry which is preliminary data.</text>
</comment>
<dbReference type="RefSeq" id="WP_376998904.1">
    <property type="nucleotide sequence ID" value="NZ_JBHSQE010000001.1"/>
</dbReference>
<organism evidence="1 2">
    <name type="scientific">Corynebacterium nasicanis</name>
    <dbReference type="NCBI Taxonomy" id="1448267"/>
    <lineage>
        <taxon>Bacteria</taxon>
        <taxon>Bacillati</taxon>
        <taxon>Actinomycetota</taxon>
        <taxon>Actinomycetes</taxon>
        <taxon>Mycobacteriales</taxon>
        <taxon>Corynebacteriaceae</taxon>
        <taxon>Corynebacterium</taxon>
    </lineage>
</organism>
<accession>A0ABW1Q7Q3</accession>
<name>A0ABW1Q7Q3_9CORY</name>
<gene>
    <name evidence="1" type="ORF">ACFPUZ_00840</name>
</gene>